<reference evidence="2" key="1">
    <citation type="submission" date="2023-04" db="EMBL/GenBank/DDBJ databases">
        <title>Phytophthora lilii NBRC 32176.</title>
        <authorList>
            <person name="Ichikawa N."/>
            <person name="Sato H."/>
            <person name="Tonouchi N."/>
        </authorList>
    </citation>
    <scope>NUCLEOTIDE SEQUENCE</scope>
    <source>
        <strain evidence="2">NBRC 32176</strain>
    </source>
</reference>
<dbReference type="OrthoDB" id="111434at2759"/>
<sequence>MATVWRSKRGLSTSRERVFADDDGLGLRCAVVSLSYPSTKSQQGLLTIERLRVHGGTLEIPLGRSARMPTLIFASERDQQRCRFRVSYGLWHRCLTFRLPTPSMYEAWWAALETAYMSLHLEQISRALATNYDTLPKAEPDQETDSELEGDTCSALDVAMNNVPLLEVVKTRSTVEADGRDSWDSSESPDELIVIPSVTDSMSEVGSGGSAPKTKFDGNALSSVTITDVDSALHEPAAKINLPLDNTSTRSPARREDSYDTFGSLTDSDIIDSAPKSVRSLMGSYSSWNSCSTSSTIDSNVCNLFTSDADDLLDSRPMPSNENAVKKAPSSRCSIVSNDLDGSFYMWDGDSVCYREIPRERTRKSKKNGAALNDENKVHVKDVSTRSTMADSRDSGYAQPTFQAEKLGSNRASVLPKRSISTPFQRLLTRQKHRTAAKAPRDGSVGADLTRDTPSYAKRNAPAPASGNVQHQSRPNWITEFRPHPIAVAEKLLRQSLVIGRINEGRVNQIEDFASRQVPGMARNAKKTLKIERVTDSWKDVARFAFRPKAPADLAGKHQH</sequence>
<evidence type="ECO:0000313" key="2">
    <source>
        <dbReference type="EMBL" id="GMF30543.1"/>
    </source>
</evidence>
<dbReference type="EMBL" id="BSXW01000845">
    <property type="protein sequence ID" value="GMF30543.1"/>
    <property type="molecule type" value="Genomic_DNA"/>
</dbReference>
<proteinExistence type="predicted"/>
<keyword evidence="3" id="KW-1185">Reference proteome</keyword>
<gene>
    <name evidence="2" type="ORF">Plil01_001303400</name>
</gene>
<feature type="compositionally biased region" description="Basic and acidic residues" evidence="1">
    <location>
        <begin position="374"/>
        <end position="384"/>
    </location>
</feature>
<protein>
    <submittedName>
        <fullName evidence="2">Unnamed protein product</fullName>
    </submittedName>
</protein>
<evidence type="ECO:0000313" key="3">
    <source>
        <dbReference type="Proteomes" id="UP001165083"/>
    </source>
</evidence>
<name>A0A9W6X4V4_9STRA</name>
<comment type="caution">
    <text evidence="2">The sequence shown here is derived from an EMBL/GenBank/DDBJ whole genome shotgun (WGS) entry which is preliminary data.</text>
</comment>
<organism evidence="2 3">
    <name type="scientific">Phytophthora lilii</name>
    <dbReference type="NCBI Taxonomy" id="2077276"/>
    <lineage>
        <taxon>Eukaryota</taxon>
        <taxon>Sar</taxon>
        <taxon>Stramenopiles</taxon>
        <taxon>Oomycota</taxon>
        <taxon>Peronosporomycetes</taxon>
        <taxon>Peronosporales</taxon>
        <taxon>Peronosporaceae</taxon>
        <taxon>Phytophthora</taxon>
    </lineage>
</organism>
<dbReference type="AlphaFoldDB" id="A0A9W6X4V4"/>
<dbReference type="Proteomes" id="UP001165083">
    <property type="component" value="Unassembled WGS sequence"/>
</dbReference>
<evidence type="ECO:0000256" key="1">
    <source>
        <dbReference type="SAM" id="MobiDB-lite"/>
    </source>
</evidence>
<feature type="region of interest" description="Disordered" evidence="1">
    <location>
        <begin position="361"/>
        <end position="472"/>
    </location>
</feature>
<accession>A0A9W6X4V4</accession>